<name>A0AAD5WVQ3_9PEZI</name>
<dbReference type="AlphaFoldDB" id="A0AAD5WVQ3"/>
<dbReference type="Proteomes" id="UP001201980">
    <property type="component" value="Unassembled WGS sequence"/>
</dbReference>
<evidence type="ECO:0000256" key="1">
    <source>
        <dbReference type="SAM" id="MobiDB-lite"/>
    </source>
</evidence>
<feature type="region of interest" description="Disordered" evidence="1">
    <location>
        <begin position="98"/>
        <end position="150"/>
    </location>
</feature>
<evidence type="ECO:0000313" key="4">
    <source>
        <dbReference type="Proteomes" id="UP001201980"/>
    </source>
</evidence>
<sequence length="150" mass="15645">MFFYQFFTVALATLGLAMADSTPTLGSEEATGTTTAPTVTTTSAAINFINTATVTCLHAVCMHGYSYCWYWPTMEVGIGSLGAEPSFTLAAFATCSDQGNKTSTPSTLDTVTVTTPASSGTETEEAFTTGGCEEESETASATDDCTDEED</sequence>
<dbReference type="EMBL" id="JAKWBI020000010">
    <property type="protein sequence ID" value="KAJ2906693.1"/>
    <property type="molecule type" value="Genomic_DNA"/>
</dbReference>
<organism evidence="3 4">
    <name type="scientific">Zalerion maritima</name>
    <dbReference type="NCBI Taxonomy" id="339359"/>
    <lineage>
        <taxon>Eukaryota</taxon>
        <taxon>Fungi</taxon>
        <taxon>Dikarya</taxon>
        <taxon>Ascomycota</taxon>
        <taxon>Pezizomycotina</taxon>
        <taxon>Sordariomycetes</taxon>
        <taxon>Lulworthiomycetidae</taxon>
        <taxon>Lulworthiales</taxon>
        <taxon>Lulworthiaceae</taxon>
        <taxon>Zalerion</taxon>
    </lineage>
</organism>
<feature type="signal peptide" evidence="2">
    <location>
        <begin position="1"/>
        <end position="19"/>
    </location>
</feature>
<proteinExistence type="predicted"/>
<protein>
    <submittedName>
        <fullName evidence="3">Uncharacterized protein</fullName>
    </submittedName>
</protein>
<keyword evidence="4" id="KW-1185">Reference proteome</keyword>
<evidence type="ECO:0000256" key="2">
    <source>
        <dbReference type="SAM" id="SignalP"/>
    </source>
</evidence>
<feature type="chain" id="PRO_5042033435" evidence="2">
    <location>
        <begin position="20"/>
        <end position="150"/>
    </location>
</feature>
<feature type="compositionally biased region" description="Low complexity" evidence="1">
    <location>
        <begin position="102"/>
        <end position="116"/>
    </location>
</feature>
<comment type="caution">
    <text evidence="3">The sequence shown here is derived from an EMBL/GenBank/DDBJ whole genome shotgun (WGS) entry which is preliminary data.</text>
</comment>
<keyword evidence="2" id="KW-0732">Signal</keyword>
<gene>
    <name evidence="3" type="ORF">MKZ38_000429</name>
</gene>
<evidence type="ECO:0000313" key="3">
    <source>
        <dbReference type="EMBL" id="KAJ2906693.1"/>
    </source>
</evidence>
<accession>A0AAD5WVQ3</accession>
<reference evidence="3" key="1">
    <citation type="submission" date="2022-07" db="EMBL/GenBank/DDBJ databases">
        <title>Draft genome sequence of Zalerion maritima ATCC 34329, a (micro)plastics degrading marine fungus.</title>
        <authorList>
            <person name="Paco A."/>
            <person name="Goncalves M.F.M."/>
            <person name="Rocha-Santos T.A.P."/>
            <person name="Alves A."/>
        </authorList>
    </citation>
    <scope>NUCLEOTIDE SEQUENCE</scope>
    <source>
        <strain evidence="3">ATCC 34329</strain>
    </source>
</reference>